<proteinExistence type="predicted"/>
<accession>A0ABX7P167</accession>
<keyword evidence="1" id="KW-1133">Transmembrane helix</keyword>
<dbReference type="Proteomes" id="UP000662747">
    <property type="component" value="Chromosome"/>
</dbReference>
<dbReference type="EMBL" id="CP071090">
    <property type="protein sequence ID" value="QSQ24546.1"/>
    <property type="molecule type" value="Genomic_DNA"/>
</dbReference>
<evidence type="ECO:0000313" key="2">
    <source>
        <dbReference type="EMBL" id="QSQ24546.1"/>
    </source>
</evidence>
<keyword evidence="3" id="KW-1185">Reference proteome</keyword>
<reference evidence="2 3" key="1">
    <citation type="submission" date="2021-02" db="EMBL/GenBank/DDBJ databases">
        <title>De Novo genome assembly of isolated myxobacteria.</title>
        <authorList>
            <person name="Stevens D.C."/>
        </authorList>
    </citation>
    <scope>NUCLEOTIDE SEQUENCE [LARGE SCALE GENOMIC DNA]</scope>
    <source>
        <strain evidence="3">SCPEA02</strain>
    </source>
</reference>
<feature type="transmembrane region" description="Helical" evidence="1">
    <location>
        <begin position="120"/>
        <end position="139"/>
    </location>
</feature>
<dbReference type="RefSeq" id="WP_206726108.1">
    <property type="nucleotide sequence ID" value="NZ_CP071090.1"/>
</dbReference>
<evidence type="ECO:0000256" key="1">
    <source>
        <dbReference type="SAM" id="Phobius"/>
    </source>
</evidence>
<sequence length="213" mass="23048">MSASRSSGLPRGIRFAALVSLVLAALTGWSALSEATQLEHFYESRERQLEVDYPTWMGDKALMETVVRTHFSALEPMREPRLVLMGVLSIACAFVFVAAARMLRPDGLPREGMRKMLGRAALVVAVLRTIDGAQLAVVARRMGIAMAEGLRHLPAYQDDVGTQVASSVPSVAVFASVLGTAIIAGTFALLGQYFRSDSVRDAVLARDPEPEED</sequence>
<evidence type="ECO:0008006" key="4">
    <source>
        <dbReference type="Google" id="ProtNLM"/>
    </source>
</evidence>
<gene>
    <name evidence="2" type="ORF">JY651_06235</name>
</gene>
<protein>
    <recommendedName>
        <fullName evidence="4">DUF2975 domain-containing protein</fullName>
    </recommendedName>
</protein>
<feature type="transmembrane region" description="Helical" evidence="1">
    <location>
        <begin position="82"/>
        <end position="100"/>
    </location>
</feature>
<organism evidence="2 3">
    <name type="scientific">Pyxidicoccus parkwayensis</name>
    <dbReference type="NCBI Taxonomy" id="2813578"/>
    <lineage>
        <taxon>Bacteria</taxon>
        <taxon>Pseudomonadati</taxon>
        <taxon>Myxococcota</taxon>
        <taxon>Myxococcia</taxon>
        <taxon>Myxococcales</taxon>
        <taxon>Cystobacterineae</taxon>
        <taxon>Myxococcaceae</taxon>
        <taxon>Pyxidicoccus</taxon>
    </lineage>
</organism>
<name>A0ABX7P167_9BACT</name>
<keyword evidence="1" id="KW-0812">Transmembrane</keyword>
<evidence type="ECO:0000313" key="3">
    <source>
        <dbReference type="Proteomes" id="UP000662747"/>
    </source>
</evidence>
<feature type="transmembrane region" description="Helical" evidence="1">
    <location>
        <begin position="171"/>
        <end position="190"/>
    </location>
</feature>
<keyword evidence="1" id="KW-0472">Membrane</keyword>